<name>A0ABQ9YPF3_9CRUS</name>
<sequence length="172" mass="19523">MSSKREVTRSICSLNNTEKESYSGQQTRKSTVCKCPLGAQFTLRLFRVGNVIPKVERNVERESREKIDLLRCSLRREHWFTPDNLVEMVPNVGCIVDLTATSRYYNPQVFIERGIHHEKIFCAGHVVPKSKTVRSCQGKSHRQSPVGLSVVAPPVSAHERPRHPSQSITARD</sequence>
<evidence type="ECO:0000313" key="2">
    <source>
        <dbReference type="EMBL" id="KAK4002505.1"/>
    </source>
</evidence>
<feature type="region of interest" description="Disordered" evidence="1">
    <location>
        <begin position="135"/>
        <end position="172"/>
    </location>
</feature>
<dbReference type="EMBL" id="JAOYFB010000001">
    <property type="protein sequence ID" value="KAK4002505.1"/>
    <property type="molecule type" value="Genomic_DNA"/>
</dbReference>
<comment type="caution">
    <text evidence="2">The sequence shown here is derived from an EMBL/GenBank/DDBJ whole genome shotgun (WGS) entry which is preliminary data.</text>
</comment>
<evidence type="ECO:0000256" key="1">
    <source>
        <dbReference type="SAM" id="MobiDB-lite"/>
    </source>
</evidence>
<dbReference type="InterPro" id="IPR029021">
    <property type="entry name" value="Prot-tyrosine_phosphatase-like"/>
</dbReference>
<dbReference type="Gene3D" id="3.90.190.10">
    <property type="entry name" value="Protein tyrosine phosphatase superfamily"/>
    <property type="match status" value="1"/>
</dbReference>
<gene>
    <name evidence="2" type="ORF">OUZ56_004329</name>
</gene>
<dbReference type="Proteomes" id="UP001234178">
    <property type="component" value="Unassembled WGS sequence"/>
</dbReference>
<accession>A0ABQ9YPF3</accession>
<protein>
    <submittedName>
        <fullName evidence="2">Uncharacterized protein</fullName>
    </submittedName>
</protein>
<organism evidence="2 3">
    <name type="scientific">Daphnia magna</name>
    <dbReference type="NCBI Taxonomy" id="35525"/>
    <lineage>
        <taxon>Eukaryota</taxon>
        <taxon>Metazoa</taxon>
        <taxon>Ecdysozoa</taxon>
        <taxon>Arthropoda</taxon>
        <taxon>Crustacea</taxon>
        <taxon>Branchiopoda</taxon>
        <taxon>Diplostraca</taxon>
        <taxon>Cladocera</taxon>
        <taxon>Anomopoda</taxon>
        <taxon>Daphniidae</taxon>
        <taxon>Daphnia</taxon>
    </lineage>
</organism>
<reference evidence="2 3" key="1">
    <citation type="journal article" date="2023" name="Nucleic Acids Res.">
        <title>The hologenome of Daphnia magna reveals possible DNA methylation and microbiome-mediated evolution of the host genome.</title>
        <authorList>
            <person name="Chaturvedi A."/>
            <person name="Li X."/>
            <person name="Dhandapani V."/>
            <person name="Marshall H."/>
            <person name="Kissane S."/>
            <person name="Cuenca-Cambronero M."/>
            <person name="Asole G."/>
            <person name="Calvet F."/>
            <person name="Ruiz-Romero M."/>
            <person name="Marangio P."/>
            <person name="Guigo R."/>
            <person name="Rago D."/>
            <person name="Mirbahai L."/>
            <person name="Eastwood N."/>
            <person name="Colbourne J.K."/>
            <person name="Zhou J."/>
            <person name="Mallon E."/>
            <person name="Orsini L."/>
        </authorList>
    </citation>
    <scope>NUCLEOTIDE SEQUENCE [LARGE SCALE GENOMIC DNA]</scope>
    <source>
        <strain evidence="2">LRV0_1</strain>
    </source>
</reference>
<dbReference type="SUPFAM" id="SSF52799">
    <property type="entry name" value="(Phosphotyrosine protein) phosphatases II"/>
    <property type="match status" value="1"/>
</dbReference>
<keyword evidence="3" id="KW-1185">Reference proteome</keyword>
<evidence type="ECO:0000313" key="3">
    <source>
        <dbReference type="Proteomes" id="UP001234178"/>
    </source>
</evidence>
<proteinExistence type="predicted"/>